<organism evidence="2 3">
    <name type="scientific">Candidatus Thalassospirochaeta sargassi</name>
    <dbReference type="NCBI Taxonomy" id="3119039"/>
    <lineage>
        <taxon>Bacteria</taxon>
        <taxon>Pseudomonadati</taxon>
        <taxon>Spirochaetota</taxon>
        <taxon>Spirochaetia</taxon>
        <taxon>Spirochaetales</taxon>
        <taxon>Spirochaetaceae</taxon>
        <taxon>Candidatus Thalassospirochaeta</taxon>
    </lineage>
</organism>
<comment type="caution">
    <text evidence="2">The sequence shown here is derived from an EMBL/GenBank/DDBJ whole genome shotgun (WGS) entry which is preliminary data.</text>
</comment>
<dbReference type="Gene3D" id="3.10.180.10">
    <property type="entry name" value="2,3-Dihydroxybiphenyl 1,2-Dioxygenase, domain 1"/>
    <property type="match status" value="1"/>
</dbReference>
<reference evidence="2 3" key="1">
    <citation type="submission" date="2022-12" db="EMBL/GenBank/DDBJ databases">
        <title>Metagenome assembled genome from gulf of manar.</title>
        <authorList>
            <person name="Kohli P."/>
            <person name="Pk S."/>
            <person name="Venkata Ramana C."/>
            <person name="Sasikala C."/>
        </authorList>
    </citation>
    <scope>NUCLEOTIDE SEQUENCE [LARGE SCALE GENOMIC DNA]</scope>
    <source>
        <strain evidence="2">JB008</strain>
    </source>
</reference>
<name>A0AAJ1MPV8_9SPIO</name>
<evidence type="ECO:0000313" key="3">
    <source>
        <dbReference type="Proteomes" id="UP001221217"/>
    </source>
</evidence>
<gene>
    <name evidence="2" type="ORF">PQJ61_17035</name>
</gene>
<dbReference type="InterPro" id="IPR037523">
    <property type="entry name" value="VOC_core"/>
</dbReference>
<dbReference type="Proteomes" id="UP001221217">
    <property type="component" value="Unassembled WGS sequence"/>
</dbReference>
<accession>A0AAJ1MPV8</accession>
<feature type="domain" description="VOC" evidence="1">
    <location>
        <begin position="10"/>
        <end position="135"/>
    </location>
</feature>
<evidence type="ECO:0000259" key="1">
    <source>
        <dbReference type="PROSITE" id="PS51819"/>
    </source>
</evidence>
<dbReference type="EMBL" id="JAQQAL010000049">
    <property type="protein sequence ID" value="MDC7228469.1"/>
    <property type="molecule type" value="Genomic_DNA"/>
</dbReference>
<proteinExistence type="predicted"/>
<evidence type="ECO:0000313" key="2">
    <source>
        <dbReference type="EMBL" id="MDC7228469.1"/>
    </source>
</evidence>
<dbReference type="PROSITE" id="PS51819">
    <property type="entry name" value="VOC"/>
    <property type="match status" value="1"/>
</dbReference>
<dbReference type="Pfam" id="PF00903">
    <property type="entry name" value="Glyoxalase"/>
    <property type="match status" value="1"/>
</dbReference>
<sequence length="136" mass="15941">MKERDSLENVMHHLAVVTNKSRAEVIQFYNEVMGLPMVDEKMNRSDDLLYFELAINLQLEVLLTRDELNDCKAPANRNAGFAHFSFTVADVYKWYDMVKDAGLEVIYELQEIPELKIVTFLFRDPFDAVWEVMQDM</sequence>
<dbReference type="InterPro" id="IPR004360">
    <property type="entry name" value="Glyas_Fos-R_dOase_dom"/>
</dbReference>
<dbReference type="InterPro" id="IPR029068">
    <property type="entry name" value="Glyas_Bleomycin-R_OHBP_Dase"/>
</dbReference>
<protein>
    <submittedName>
        <fullName evidence="2">VOC family protein</fullName>
    </submittedName>
</protein>
<dbReference type="AlphaFoldDB" id="A0AAJ1MPV8"/>
<dbReference type="SUPFAM" id="SSF54593">
    <property type="entry name" value="Glyoxalase/Bleomycin resistance protein/Dihydroxybiphenyl dioxygenase"/>
    <property type="match status" value="1"/>
</dbReference>
<dbReference type="CDD" id="cd06587">
    <property type="entry name" value="VOC"/>
    <property type="match status" value="1"/>
</dbReference>